<protein>
    <recommendedName>
        <fullName evidence="1">Leucine-rich repeat domain-containing protein</fullName>
    </recommendedName>
</protein>
<dbReference type="AlphaFoldDB" id="A0A3M2SLN7"/>
<sequence length="506" mass="57669">MAQIQLQAHTIPTGLLGLPLELLLPIIQSFCFHCRGEPNAPYPEAQYVQDKRQWPHASPDPEDRKTLLSLCLVSKKIRALAQHVMYHDVRLERVNNSLSPSADWKLPALLQTVISRPDLARVVKNLRVNMYYTVEPRIDDIWDVCEQAAETLGLTLPDVWRRWAKGPREDLPIHMEEFFFRNINDAVRADVGGEEGRYMVRELLKMLLALLPNLEHANIEPELPSPAAMRALGIESLPWKEVTLWESARLMEMATNVETLTVTSAVYRCPIPASVKTVRIHCQQTTQWFTECLQNCTGITSFSYQTSSEYSFCLNTSYFTIDVGEIIRFLHGCRTTLKSLYLDIRHRPCGPTRLKARLLVSSLKEYTVLEDLLLCSNSLFPKSTITKEFPSDKVLIDILPSSISRLSILHPGGRVDGRFKKVLLGFANSIKCNKAQFPNLKCIQCDIREICEGDDGAIKKAFEEIGIDLVYREFPRYDWSYETSPEGDCLPRLKCESCGPFEDDED</sequence>
<accession>A0A3M2SLN7</accession>
<keyword evidence="3" id="KW-1185">Reference proteome</keyword>
<reference evidence="2 3" key="1">
    <citation type="submission" date="2017-06" db="EMBL/GenBank/DDBJ databases">
        <title>Comparative genomic analysis of Ambrosia Fusariam Clade fungi.</title>
        <authorList>
            <person name="Stajich J.E."/>
            <person name="Carrillo J."/>
            <person name="Kijimoto T."/>
            <person name="Eskalen A."/>
            <person name="O'Donnell K."/>
            <person name="Kasson M."/>
        </authorList>
    </citation>
    <scope>NUCLEOTIDE SEQUENCE [LARGE SCALE GENOMIC DNA]</scope>
    <source>
        <strain evidence="2">UCR3666</strain>
    </source>
</reference>
<gene>
    <name evidence="2" type="ORF">CDV36_001854</name>
</gene>
<organism evidence="2 3">
    <name type="scientific">Fusarium kuroshium</name>
    <dbReference type="NCBI Taxonomy" id="2010991"/>
    <lineage>
        <taxon>Eukaryota</taxon>
        <taxon>Fungi</taxon>
        <taxon>Dikarya</taxon>
        <taxon>Ascomycota</taxon>
        <taxon>Pezizomycotina</taxon>
        <taxon>Sordariomycetes</taxon>
        <taxon>Hypocreomycetidae</taxon>
        <taxon>Hypocreales</taxon>
        <taxon>Nectriaceae</taxon>
        <taxon>Fusarium</taxon>
        <taxon>Fusarium solani species complex</taxon>
    </lineage>
</organism>
<feature type="domain" description="Leucine-rich repeat" evidence="1">
    <location>
        <begin position="275"/>
        <end position="468"/>
    </location>
</feature>
<evidence type="ECO:0000259" key="1">
    <source>
        <dbReference type="Pfam" id="PF24969"/>
    </source>
</evidence>
<evidence type="ECO:0000313" key="2">
    <source>
        <dbReference type="EMBL" id="RMJ18473.1"/>
    </source>
</evidence>
<dbReference type="Proteomes" id="UP000277212">
    <property type="component" value="Unassembled WGS sequence"/>
</dbReference>
<dbReference type="Pfam" id="PF24969">
    <property type="entry name" value="LRR_15"/>
    <property type="match status" value="1"/>
</dbReference>
<dbReference type="OrthoDB" id="2520703at2759"/>
<name>A0A3M2SLN7_9HYPO</name>
<comment type="caution">
    <text evidence="2">The sequence shown here is derived from an EMBL/GenBank/DDBJ whole genome shotgun (WGS) entry which is preliminary data.</text>
</comment>
<dbReference type="EMBL" id="NKUJ01000018">
    <property type="protein sequence ID" value="RMJ18473.1"/>
    <property type="molecule type" value="Genomic_DNA"/>
</dbReference>
<dbReference type="InterPro" id="IPR056867">
    <property type="entry name" value="LRR_15"/>
</dbReference>
<proteinExistence type="predicted"/>
<evidence type="ECO:0000313" key="3">
    <source>
        <dbReference type="Proteomes" id="UP000277212"/>
    </source>
</evidence>